<organism evidence="10">
    <name type="scientific">Cladonia macilenta</name>
    <dbReference type="NCBI Taxonomy" id="196765"/>
    <lineage>
        <taxon>Eukaryota</taxon>
        <taxon>Fungi</taxon>
        <taxon>Dikarya</taxon>
        <taxon>Ascomycota</taxon>
        <taxon>Pezizomycotina</taxon>
        <taxon>Lecanoromycetes</taxon>
        <taxon>OSLEUM clade</taxon>
        <taxon>Lecanoromycetidae</taxon>
        <taxon>Lecanorales</taxon>
        <taxon>Lecanorineae</taxon>
        <taxon>Cladoniaceae</taxon>
        <taxon>Cladonia</taxon>
    </lineage>
</organism>
<evidence type="ECO:0000256" key="8">
    <source>
        <dbReference type="SAM" id="Phobius"/>
    </source>
</evidence>
<feature type="transmembrane region" description="Helical" evidence="8">
    <location>
        <begin position="96"/>
        <end position="124"/>
    </location>
</feature>
<sequence length="590" mass="63704">MALYVRIIGISLRTSLKARGPKMDRHDATEESPLLGQSESPVNDAGEYRNGTITNSGDANGAQNGLVKPAEDEESQKDGREDATQYQGMPEVKAKLAYILPAISIGIFLAAADQTIIVSCYGKIGSDLNALNNTSWVATAYFITLTSFQPLYGKLSDIFGRKACILFAYTIFGVGCLFCGLARNMNELIAARTFAGIGGGGMTTVISILMSDIVPLRERGTWQGIINIIYATGAGCGAPLGGLLADTISWRWAFLAQAPMCAIAFLSVAIILKLPKQEVSDWRTKFRRIDFLGAFVLVAAVSTMLLGLDWGSNHGWSQTTTIVSLCLSLPLFIAFVCVELKVAVDPFAPGRIIFERSLVACYLCNFFSFAGWLGVIFYLPLFFQAVDELSASQAGLRLLPGIVAGVSGSLFGGVVMQKTGRYYWLTVIAYTTLTIGIIPILLCSGIVLNSTYGIAVGLVLCGFSNGIGVTTSLIGLIANASTEDQAVATACSYLFRSLGSVIGLSLSATVVQQSLRTQLRDRLRSGKDADQIVKRVRESLEYIKSLDPEIQVTVRHCYGIATRNGFALMLVLVSFAMISSWFIREKRLTR</sequence>
<keyword evidence="5 8" id="KW-1133">Transmembrane helix</keyword>
<evidence type="ECO:0000256" key="5">
    <source>
        <dbReference type="ARBA" id="ARBA00022989"/>
    </source>
</evidence>
<feature type="transmembrane region" description="Helical" evidence="8">
    <location>
        <begin position="250"/>
        <end position="271"/>
    </location>
</feature>
<dbReference type="InterPro" id="IPR011701">
    <property type="entry name" value="MFS"/>
</dbReference>
<feature type="transmembrane region" description="Helical" evidence="8">
    <location>
        <begin position="359"/>
        <end position="383"/>
    </location>
</feature>
<comment type="subcellular location">
    <subcellularLocation>
        <location evidence="1">Endomembrane system</location>
        <topology evidence="1">Multi-pass membrane protein</topology>
    </subcellularLocation>
</comment>
<evidence type="ECO:0000256" key="2">
    <source>
        <dbReference type="ARBA" id="ARBA00008335"/>
    </source>
</evidence>
<evidence type="ECO:0000256" key="1">
    <source>
        <dbReference type="ARBA" id="ARBA00004127"/>
    </source>
</evidence>
<dbReference type="EMBL" id="MW980736">
    <property type="protein sequence ID" value="QWW20882.1"/>
    <property type="molecule type" value="Genomic_DNA"/>
</dbReference>
<evidence type="ECO:0000256" key="7">
    <source>
        <dbReference type="SAM" id="MobiDB-lite"/>
    </source>
</evidence>
<feature type="transmembrane region" description="Helical" evidence="8">
    <location>
        <begin position="320"/>
        <end position="338"/>
    </location>
</feature>
<feature type="domain" description="Major facilitator superfamily (MFS) profile" evidence="9">
    <location>
        <begin position="99"/>
        <end position="588"/>
    </location>
</feature>
<keyword evidence="3" id="KW-0813">Transport</keyword>
<reference evidence="10" key="1">
    <citation type="journal article" date="2021" name="J Fungi (Basel)">
        <title>Transcriptome Analysis Identifies a Gene Cluster for the Biosynthesis of Biruloquinone, a Rare Phenanthraquinone, in a Lichen-Forming Fungus Cladonia macilenta.</title>
        <authorList>
            <person name="Kim W."/>
            <person name="Jeong M.H."/>
            <person name="Yun S.H."/>
            <person name="Hur J.S."/>
        </authorList>
    </citation>
    <scope>NUCLEOTIDE SEQUENCE</scope>
</reference>
<dbReference type="SUPFAM" id="SSF103473">
    <property type="entry name" value="MFS general substrate transporter"/>
    <property type="match status" value="1"/>
</dbReference>
<evidence type="ECO:0000256" key="6">
    <source>
        <dbReference type="ARBA" id="ARBA00023136"/>
    </source>
</evidence>
<dbReference type="GO" id="GO:0012505">
    <property type="term" value="C:endomembrane system"/>
    <property type="evidence" value="ECO:0007669"/>
    <property type="project" value="UniProtKB-SubCell"/>
</dbReference>
<feature type="transmembrane region" description="Helical" evidence="8">
    <location>
        <begin position="565"/>
        <end position="583"/>
    </location>
</feature>
<dbReference type="PANTHER" id="PTHR23501:SF84">
    <property type="entry name" value="VACUOLAR MEMBRANE AMINO ACID UPTAKE TRANSPORTER FNX2"/>
    <property type="match status" value="1"/>
</dbReference>
<accession>A0A8F2VW59</accession>
<evidence type="ECO:0000259" key="9">
    <source>
        <dbReference type="PROSITE" id="PS50850"/>
    </source>
</evidence>
<feature type="transmembrane region" description="Helical" evidence="8">
    <location>
        <begin position="164"/>
        <end position="183"/>
    </location>
</feature>
<dbReference type="InterPro" id="IPR036259">
    <property type="entry name" value="MFS_trans_sf"/>
</dbReference>
<evidence type="ECO:0000313" key="10">
    <source>
        <dbReference type="EMBL" id="QWW20882.1"/>
    </source>
</evidence>
<keyword evidence="6 8" id="KW-0472">Membrane</keyword>
<feature type="region of interest" description="Disordered" evidence="7">
    <location>
        <begin position="18"/>
        <end position="85"/>
    </location>
</feature>
<feature type="transmembrane region" description="Helical" evidence="8">
    <location>
        <begin position="136"/>
        <end position="152"/>
    </location>
</feature>
<comment type="similarity">
    <text evidence="2">Belongs to the major facilitator superfamily.</text>
</comment>
<feature type="transmembrane region" description="Helical" evidence="8">
    <location>
        <begin position="222"/>
        <end position="244"/>
    </location>
</feature>
<dbReference type="Pfam" id="PF07690">
    <property type="entry name" value="MFS_1"/>
    <property type="match status" value="1"/>
</dbReference>
<dbReference type="PANTHER" id="PTHR23501">
    <property type="entry name" value="MAJOR FACILITATOR SUPERFAMILY"/>
    <property type="match status" value="1"/>
</dbReference>
<dbReference type="FunFam" id="1.20.1720.10:FF:000013">
    <property type="entry name" value="Related to multidrug resistance proteins"/>
    <property type="match status" value="1"/>
</dbReference>
<feature type="transmembrane region" description="Helical" evidence="8">
    <location>
        <begin position="395"/>
        <end position="415"/>
    </location>
</feature>
<dbReference type="AlphaFoldDB" id="A0A8F2VW59"/>
<proteinExistence type="inferred from homology"/>
<dbReference type="PROSITE" id="PS50850">
    <property type="entry name" value="MFS"/>
    <property type="match status" value="1"/>
</dbReference>
<dbReference type="Gene3D" id="1.20.1720.10">
    <property type="entry name" value="Multidrug resistance protein D"/>
    <property type="match status" value="1"/>
</dbReference>
<feature type="transmembrane region" description="Helical" evidence="8">
    <location>
        <begin position="291"/>
        <end position="308"/>
    </location>
</feature>
<dbReference type="GO" id="GO:0000329">
    <property type="term" value="C:fungal-type vacuole membrane"/>
    <property type="evidence" value="ECO:0007669"/>
    <property type="project" value="TreeGrafter"/>
</dbReference>
<dbReference type="InterPro" id="IPR020846">
    <property type="entry name" value="MFS_dom"/>
</dbReference>
<feature type="compositionally biased region" description="Polar residues" evidence="7">
    <location>
        <begin position="51"/>
        <end position="63"/>
    </location>
</feature>
<dbReference type="Gene3D" id="1.20.1250.20">
    <property type="entry name" value="MFS general substrate transporter like domains"/>
    <property type="match status" value="1"/>
</dbReference>
<evidence type="ECO:0000256" key="4">
    <source>
        <dbReference type="ARBA" id="ARBA00022692"/>
    </source>
</evidence>
<dbReference type="GO" id="GO:0015174">
    <property type="term" value="F:basic amino acid transmembrane transporter activity"/>
    <property type="evidence" value="ECO:0007669"/>
    <property type="project" value="TreeGrafter"/>
</dbReference>
<keyword evidence="4 8" id="KW-0812">Transmembrane</keyword>
<feature type="transmembrane region" description="Helical" evidence="8">
    <location>
        <begin position="454"/>
        <end position="478"/>
    </location>
</feature>
<dbReference type="GO" id="GO:0046943">
    <property type="term" value="F:carboxylic acid transmembrane transporter activity"/>
    <property type="evidence" value="ECO:0007669"/>
    <property type="project" value="UniProtKB-ARBA"/>
</dbReference>
<dbReference type="CDD" id="cd17502">
    <property type="entry name" value="MFS_Azr1_MDR_like"/>
    <property type="match status" value="1"/>
</dbReference>
<feature type="transmembrane region" description="Helical" evidence="8">
    <location>
        <begin position="422"/>
        <end position="448"/>
    </location>
</feature>
<feature type="transmembrane region" description="Helical" evidence="8">
    <location>
        <begin position="189"/>
        <end position="210"/>
    </location>
</feature>
<evidence type="ECO:0000256" key="3">
    <source>
        <dbReference type="ARBA" id="ARBA00022448"/>
    </source>
</evidence>
<name>A0A8F2VW59_9LECA</name>
<feature type="transmembrane region" description="Helical" evidence="8">
    <location>
        <begin position="490"/>
        <end position="511"/>
    </location>
</feature>
<protein>
    <submittedName>
        <fullName evidence="10">MFS transporter</fullName>
    </submittedName>
</protein>